<reference evidence="2" key="4">
    <citation type="submission" date="2025-05" db="UniProtKB">
        <authorList>
            <consortium name="EnsemblFungi"/>
        </authorList>
    </citation>
    <scope>IDENTIFICATION</scope>
    <source>
        <strain evidence="2">isolate 1-1 / race 1 (BBBD)</strain>
    </source>
</reference>
<reference evidence="1" key="1">
    <citation type="submission" date="2009-11" db="EMBL/GenBank/DDBJ databases">
        <authorList>
            <consortium name="The Broad Institute Genome Sequencing Platform"/>
            <person name="Ward D."/>
            <person name="Feldgarden M."/>
            <person name="Earl A."/>
            <person name="Young S.K."/>
            <person name="Zeng Q."/>
            <person name="Koehrsen M."/>
            <person name="Alvarado L."/>
            <person name="Berlin A."/>
            <person name="Bochicchio J."/>
            <person name="Borenstein D."/>
            <person name="Chapman S.B."/>
            <person name="Chen Z."/>
            <person name="Engels R."/>
            <person name="Freedman E."/>
            <person name="Gellesch M."/>
            <person name="Goldberg J."/>
            <person name="Griggs A."/>
            <person name="Gujja S."/>
            <person name="Heilman E."/>
            <person name="Heiman D."/>
            <person name="Hepburn T."/>
            <person name="Howarth C."/>
            <person name="Jen D."/>
            <person name="Larson L."/>
            <person name="Lewis B."/>
            <person name="Mehta T."/>
            <person name="Park D."/>
            <person name="Pearson M."/>
            <person name="Roberts A."/>
            <person name="Saif S."/>
            <person name="Shea T."/>
            <person name="Shenoy N."/>
            <person name="Sisk P."/>
            <person name="Stolte C."/>
            <person name="Sykes S."/>
            <person name="Thomson T."/>
            <person name="Walk T."/>
            <person name="White J."/>
            <person name="Yandava C."/>
            <person name="Izard J."/>
            <person name="Baranova O.V."/>
            <person name="Blanton J.M."/>
            <person name="Tanner A.C."/>
            <person name="Dewhirst F.E."/>
            <person name="Haas B."/>
            <person name="Nusbaum C."/>
            <person name="Birren B."/>
        </authorList>
    </citation>
    <scope>NUCLEOTIDE SEQUENCE [LARGE SCALE GENOMIC DNA]</scope>
    <source>
        <strain evidence="1">1-1 BBBD Race 1</strain>
    </source>
</reference>
<name>A0A180GDV4_PUCT1</name>
<accession>A0A180GDV4</accession>
<sequence>MATDFPPILGFKVPVPTQTNIPRTRDFDKMTVGSYHLGAPVIFNDAAIPTSDDLGFTPFFERNLLAFRAPLPLTIFNEVWQDRALAHQAEKRVKSDSGDKDRYSGYPYPCKYTQTYQEWSINHQGFYDAVAKIPNHANLAIWLITHKRNADRIIKREGFMKALRYDIQVRTNALTHRVTMPDGSLSVANISIYWKEVVLTQHAKVVQFGEASSKITRMQEEDAGLDGIRSLANQQ</sequence>
<dbReference type="EMBL" id="ADAS02000091">
    <property type="protein sequence ID" value="OAV90916.1"/>
    <property type="molecule type" value="Genomic_DNA"/>
</dbReference>
<dbReference type="AlphaFoldDB" id="A0A180GDV4"/>
<reference evidence="1" key="2">
    <citation type="submission" date="2016-05" db="EMBL/GenBank/DDBJ databases">
        <title>Comparative analysis highlights variable genome content of wheat rusts and divergence of the mating loci.</title>
        <authorList>
            <person name="Cuomo C.A."/>
            <person name="Bakkeren G."/>
            <person name="Szabo L."/>
            <person name="Khalil H."/>
            <person name="Joly D."/>
            <person name="Goldberg J."/>
            <person name="Young S."/>
            <person name="Zeng Q."/>
            <person name="Fellers J."/>
        </authorList>
    </citation>
    <scope>NUCLEOTIDE SEQUENCE [LARGE SCALE GENOMIC DNA]</scope>
    <source>
        <strain evidence="1">1-1 BBBD Race 1</strain>
    </source>
</reference>
<proteinExistence type="predicted"/>
<evidence type="ECO:0000313" key="1">
    <source>
        <dbReference type="EMBL" id="OAV90916.1"/>
    </source>
</evidence>
<reference evidence="2 3" key="3">
    <citation type="journal article" date="2017" name="G3 (Bethesda)">
        <title>Comparative analysis highlights variable genome content of wheat rusts and divergence of the mating loci.</title>
        <authorList>
            <person name="Cuomo C.A."/>
            <person name="Bakkeren G."/>
            <person name="Khalil H.B."/>
            <person name="Panwar V."/>
            <person name="Joly D."/>
            <person name="Linning R."/>
            <person name="Sakthikumar S."/>
            <person name="Song X."/>
            <person name="Adiconis X."/>
            <person name="Fan L."/>
            <person name="Goldberg J.M."/>
            <person name="Levin J.Z."/>
            <person name="Young S."/>
            <person name="Zeng Q."/>
            <person name="Anikster Y."/>
            <person name="Bruce M."/>
            <person name="Wang M."/>
            <person name="Yin C."/>
            <person name="McCallum B."/>
            <person name="Szabo L.J."/>
            <person name="Hulbert S."/>
            <person name="Chen X."/>
            <person name="Fellers J.P."/>
        </authorList>
    </citation>
    <scope>NUCLEOTIDE SEQUENCE</scope>
    <source>
        <strain evidence="2">isolate 1-1 / race 1 (BBBD)</strain>
        <strain evidence="3">Isolate 1-1 / race 1 (BBBD)</strain>
    </source>
</reference>
<dbReference type="VEuPathDB" id="FungiDB:PTTG_09991"/>
<evidence type="ECO:0000313" key="2">
    <source>
        <dbReference type="EnsemblFungi" id="PTTG_09991-t43_1-p1"/>
    </source>
</evidence>
<keyword evidence="3" id="KW-1185">Reference proteome</keyword>
<evidence type="ECO:0000313" key="3">
    <source>
        <dbReference type="Proteomes" id="UP000005240"/>
    </source>
</evidence>
<gene>
    <name evidence="1" type="ORF">PTTG_09991</name>
</gene>
<organism evidence="1">
    <name type="scientific">Puccinia triticina (isolate 1-1 / race 1 (BBBD))</name>
    <name type="common">Brown leaf rust fungus</name>
    <dbReference type="NCBI Taxonomy" id="630390"/>
    <lineage>
        <taxon>Eukaryota</taxon>
        <taxon>Fungi</taxon>
        <taxon>Dikarya</taxon>
        <taxon>Basidiomycota</taxon>
        <taxon>Pucciniomycotina</taxon>
        <taxon>Pucciniomycetes</taxon>
        <taxon>Pucciniales</taxon>
        <taxon>Pucciniaceae</taxon>
        <taxon>Puccinia</taxon>
    </lineage>
</organism>
<protein>
    <submittedName>
        <fullName evidence="1 2">Uncharacterized protein</fullName>
    </submittedName>
</protein>
<feature type="non-terminal residue" evidence="1">
    <location>
        <position position="235"/>
    </location>
</feature>
<dbReference type="EnsemblFungi" id="PTTG_09991-t43_1">
    <property type="protein sequence ID" value="PTTG_09991-t43_1-p1"/>
    <property type="gene ID" value="PTTG_09991"/>
</dbReference>
<dbReference type="Proteomes" id="UP000005240">
    <property type="component" value="Unassembled WGS sequence"/>
</dbReference>